<feature type="region of interest" description="Disordered" evidence="1">
    <location>
        <begin position="373"/>
        <end position="478"/>
    </location>
</feature>
<dbReference type="eggNOG" id="KOG3001">
    <property type="taxonomic scope" value="Eukaryota"/>
</dbReference>
<dbReference type="Gene3D" id="2.30.30.140">
    <property type="match status" value="1"/>
</dbReference>
<reference evidence="4" key="1">
    <citation type="submission" date="2016-11" db="UniProtKB">
        <authorList>
            <consortium name="WormBaseParasite"/>
        </authorList>
    </citation>
    <scope>IDENTIFICATION</scope>
</reference>
<feature type="compositionally biased region" description="Low complexity" evidence="1">
    <location>
        <begin position="282"/>
        <end position="295"/>
    </location>
</feature>
<dbReference type="InterPro" id="IPR025995">
    <property type="entry name" value="Tudor-knot"/>
</dbReference>
<dbReference type="STRING" id="1561998.A0A1I7TTN0"/>
<dbReference type="Proteomes" id="UP000095282">
    <property type="component" value="Unplaced"/>
</dbReference>
<name>A0A1I7TTN0_9PELO</name>
<dbReference type="AlphaFoldDB" id="A0A1I7TTN0"/>
<dbReference type="SUPFAM" id="SSF54160">
    <property type="entry name" value="Chromo domain-like"/>
    <property type="match status" value="1"/>
</dbReference>
<evidence type="ECO:0000259" key="2">
    <source>
        <dbReference type="Pfam" id="PF11717"/>
    </source>
</evidence>
<keyword evidence="3" id="KW-1185">Reference proteome</keyword>
<sequence>MPPARKTVITPPPSEIDIDDVIEICRFCEAIGHRSIKCPDVRTSTQRHLNIKGKNLCIRCLEPNNFPEEKKHDPCPRADLRCEFCVDKYKDVPVLYSHHEILCERNALQFVKKDWTENPPPPEISRSERAQKRHQMKAFSQVLEEKNMKKREESVRSPLISYVQKAVDAALKDVPSTSDAKKPPLTQIINKILKKPVAKFEVGEQLVCLFSDEKIPYEAKVIRIKEHQGVLKYLIHFIGWNKRYDVRIPVGEENGMMFKGTVDVYNKGFKVPLPPKPSKNLQKAQNAQVPQNPQNLHNNKSFKAPLPPKPVQGPQNLQNPPILQKKPPEKRMRADTPFEFSPKRRPPAIQIFESATKFDASAFKIPKKASVEVFGKQSDSGRPSPARRLLPPQEQVISPPVSEPATPEPPSKQDNVTAASRKTRAPSKQVISPPVSEPATPEALSKQDIITAASRKTRAPPKQATNEAVRQPVAPKPLPAQRKLVVPKKPLSARSEASLKQDNIATIPLPEAPLPPVIEKPRSLRSATQRKAAETKQIEVPKTEVAPEVPIHFQNIELPDYKEVQEIMNRVRKMNAELNMNPSPSPQFIPDFVVEEIVESEKPKCIFCDESDHEPSKCTRFPSSHSRCYQLKMKNICLKCLSPNDVPSQNLHFECPRAHEECQICSHRYPNSQMFPAHHEILCESNDLSYQLAMEF</sequence>
<feature type="compositionally biased region" description="Basic and acidic residues" evidence="1">
    <location>
        <begin position="326"/>
        <end position="336"/>
    </location>
</feature>
<organism evidence="3 4">
    <name type="scientific">Caenorhabditis tropicalis</name>
    <dbReference type="NCBI Taxonomy" id="1561998"/>
    <lineage>
        <taxon>Eukaryota</taxon>
        <taxon>Metazoa</taxon>
        <taxon>Ecdysozoa</taxon>
        <taxon>Nematoda</taxon>
        <taxon>Chromadorea</taxon>
        <taxon>Rhabditida</taxon>
        <taxon>Rhabditina</taxon>
        <taxon>Rhabditomorpha</taxon>
        <taxon>Rhabditoidea</taxon>
        <taxon>Rhabditidae</taxon>
        <taxon>Peloderinae</taxon>
        <taxon>Caenorhabditis</taxon>
    </lineage>
</organism>
<feature type="region of interest" description="Disordered" evidence="1">
    <location>
        <begin position="275"/>
        <end position="347"/>
    </location>
</feature>
<proteinExistence type="predicted"/>
<dbReference type="InterPro" id="IPR016197">
    <property type="entry name" value="Chromo-like_dom_sf"/>
</dbReference>
<dbReference type="Pfam" id="PF11717">
    <property type="entry name" value="Tudor-knot"/>
    <property type="match status" value="1"/>
</dbReference>
<evidence type="ECO:0000313" key="4">
    <source>
        <dbReference type="WBParaSite" id="Csp11.Scaffold629.g11670.t1"/>
    </source>
</evidence>
<accession>A0A1I7TTN0</accession>
<feature type="domain" description="Tudor-knot" evidence="2">
    <location>
        <begin position="200"/>
        <end position="249"/>
    </location>
</feature>
<dbReference type="WBParaSite" id="Csp11.Scaffold629.g11670.t1">
    <property type="protein sequence ID" value="Csp11.Scaffold629.g11670.t1"/>
    <property type="gene ID" value="Csp11.Scaffold629.g11670"/>
</dbReference>
<protein>
    <submittedName>
        <fullName evidence="4">Tudor-knot domain-containing protein</fullName>
    </submittedName>
</protein>
<evidence type="ECO:0000256" key="1">
    <source>
        <dbReference type="SAM" id="MobiDB-lite"/>
    </source>
</evidence>
<evidence type="ECO:0000313" key="3">
    <source>
        <dbReference type="Proteomes" id="UP000095282"/>
    </source>
</evidence>